<gene>
    <name evidence="2" type="ORF">STRCR_0241</name>
</gene>
<dbReference type="EMBL" id="AEUV02000002">
    <property type="protein sequence ID" value="EHI74670.1"/>
    <property type="molecule type" value="Genomic_DNA"/>
</dbReference>
<proteinExistence type="predicted"/>
<name>G5JNS8_STRCG</name>
<evidence type="ECO:0000256" key="1">
    <source>
        <dbReference type="SAM" id="Phobius"/>
    </source>
</evidence>
<dbReference type="STRING" id="873449.STRCR_0241"/>
<keyword evidence="1" id="KW-1133">Transmembrane helix</keyword>
<evidence type="ECO:0000313" key="2">
    <source>
        <dbReference type="EMBL" id="EHI74670.1"/>
    </source>
</evidence>
<sequence>MNTLYGEQIASNKLMSVLENFTEISKRYGGFVVLIIIVLRFFMTDNIYQNDITRTIGLLGFPIVIGFGLYFAFALIIDSFSGYYLKKYLEDYRKLSGYSIEEWYGPKSKKYKESLTK</sequence>
<keyword evidence="3" id="KW-1185">Reference proteome</keyword>
<comment type="caution">
    <text evidence="2">The sequence shown here is derived from an EMBL/GenBank/DDBJ whole genome shotgun (WGS) entry which is preliminary data.</text>
</comment>
<dbReference type="AlphaFoldDB" id="G5JNS8"/>
<dbReference type="OrthoDB" id="2223732at2"/>
<feature type="transmembrane region" description="Helical" evidence="1">
    <location>
        <begin position="24"/>
        <end position="43"/>
    </location>
</feature>
<keyword evidence="1" id="KW-0472">Membrane</keyword>
<dbReference type="Proteomes" id="UP000004322">
    <property type="component" value="Unassembled WGS sequence"/>
</dbReference>
<accession>G5JNS8</accession>
<organism evidence="2 3">
    <name type="scientific">Streptococcus criceti HS-6</name>
    <dbReference type="NCBI Taxonomy" id="873449"/>
    <lineage>
        <taxon>Bacteria</taxon>
        <taxon>Bacillati</taxon>
        <taxon>Bacillota</taxon>
        <taxon>Bacilli</taxon>
        <taxon>Lactobacillales</taxon>
        <taxon>Streptococcaceae</taxon>
        <taxon>Streptococcus</taxon>
    </lineage>
</organism>
<keyword evidence="1" id="KW-0812">Transmembrane</keyword>
<evidence type="ECO:0000313" key="3">
    <source>
        <dbReference type="Proteomes" id="UP000004322"/>
    </source>
</evidence>
<protein>
    <submittedName>
        <fullName evidence="2">Uncharacterized protein</fullName>
    </submittedName>
</protein>
<feature type="transmembrane region" description="Helical" evidence="1">
    <location>
        <begin position="55"/>
        <end position="77"/>
    </location>
</feature>
<reference evidence="2" key="1">
    <citation type="submission" date="2011-07" db="EMBL/GenBank/DDBJ databases">
        <authorList>
            <person name="Stanhope M.J."/>
            <person name="Durkin A.S."/>
            <person name="Hostetler J."/>
            <person name="Kim M."/>
            <person name="Radune D."/>
            <person name="Singh I."/>
            <person name="Town C.D."/>
        </authorList>
    </citation>
    <scope>NUCLEOTIDE SEQUENCE [LARGE SCALE GENOMIC DNA]</scope>
    <source>
        <strain evidence="2">HS-6</strain>
    </source>
</reference>